<evidence type="ECO:0000313" key="1">
    <source>
        <dbReference type="EMBL" id="KAK7304810.1"/>
    </source>
</evidence>
<gene>
    <name evidence="1" type="ORF">VNO77_42699</name>
</gene>
<proteinExistence type="predicted"/>
<keyword evidence="2" id="KW-1185">Reference proteome</keyword>
<evidence type="ECO:0000313" key="2">
    <source>
        <dbReference type="Proteomes" id="UP001367508"/>
    </source>
</evidence>
<dbReference type="EMBL" id="JAYMYQ010000011">
    <property type="protein sequence ID" value="KAK7304810.1"/>
    <property type="molecule type" value="Genomic_DNA"/>
</dbReference>
<reference evidence="1 2" key="1">
    <citation type="submission" date="2024-01" db="EMBL/GenBank/DDBJ databases">
        <title>The genomes of 5 underutilized Papilionoideae crops provide insights into root nodulation and disease resistanc.</title>
        <authorList>
            <person name="Jiang F."/>
        </authorList>
    </citation>
    <scope>NUCLEOTIDE SEQUENCE [LARGE SCALE GENOMIC DNA]</scope>
    <source>
        <strain evidence="1">LVBAO_FW01</strain>
        <tissue evidence="1">Leaves</tissue>
    </source>
</reference>
<dbReference type="AlphaFoldDB" id="A0AAN9JST0"/>
<dbReference type="Proteomes" id="UP001367508">
    <property type="component" value="Unassembled WGS sequence"/>
</dbReference>
<organism evidence="1 2">
    <name type="scientific">Canavalia gladiata</name>
    <name type="common">Sword bean</name>
    <name type="synonym">Dolichos gladiatus</name>
    <dbReference type="NCBI Taxonomy" id="3824"/>
    <lineage>
        <taxon>Eukaryota</taxon>
        <taxon>Viridiplantae</taxon>
        <taxon>Streptophyta</taxon>
        <taxon>Embryophyta</taxon>
        <taxon>Tracheophyta</taxon>
        <taxon>Spermatophyta</taxon>
        <taxon>Magnoliopsida</taxon>
        <taxon>eudicotyledons</taxon>
        <taxon>Gunneridae</taxon>
        <taxon>Pentapetalae</taxon>
        <taxon>rosids</taxon>
        <taxon>fabids</taxon>
        <taxon>Fabales</taxon>
        <taxon>Fabaceae</taxon>
        <taxon>Papilionoideae</taxon>
        <taxon>50 kb inversion clade</taxon>
        <taxon>NPAAA clade</taxon>
        <taxon>indigoferoid/millettioid clade</taxon>
        <taxon>Phaseoleae</taxon>
        <taxon>Canavalia</taxon>
    </lineage>
</organism>
<comment type="caution">
    <text evidence="1">The sequence shown here is derived from an EMBL/GenBank/DDBJ whole genome shotgun (WGS) entry which is preliminary data.</text>
</comment>
<protein>
    <submittedName>
        <fullName evidence="1">Uncharacterized protein</fullName>
    </submittedName>
</protein>
<sequence>MFISSILASLSDSITFGESYANDVGLINEAIAFDKVDVGQAYATPKTPKPTVIVPTSLKLASLDPTVTPKPATSGPTTFEDFMKETHLDQVKNKTPIKEKS</sequence>
<name>A0AAN9JST0_CANGL</name>
<accession>A0AAN9JST0</accession>